<sequence>MLSSREAFENDVCPVGDEMLGSLYRASEHGLPQLVESVSSDVRAMLALFCYKRAHLHGMSLAIAATCTERDLVEQGGIVGSTLFAMSREAPSATPSASAYGSRRNITLSTKPLSTFAPIADDLDDDSELAAMPA</sequence>
<name>A0A4U6BMV6_9BRAD</name>
<accession>A0A4U6BMV6</accession>
<dbReference type="EMBL" id="LBIA02000001">
    <property type="protein sequence ID" value="TKT70765.1"/>
    <property type="molecule type" value="Genomic_DNA"/>
</dbReference>
<evidence type="ECO:0000313" key="2">
    <source>
        <dbReference type="Proteomes" id="UP000034832"/>
    </source>
</evidence>
<dbReference type="AlphaFoldDB" id="A0A4U6BMV6"/>
<keyword evidence="2" id="KW-1185">Reference proteome</keyword>
<dbReference type="RefSeq" id="WP_046829755.1">
    <property type="nucleotide sequence ID" value="NZ_LBIA02000001.1"/>
</dbReference>
<proteinExistence type="predicted"/>
<organism evidence="1 2">
    <name type="scientific">Afipia massiliensis</name>
    <dbReference type="NCBI Taxonomy" id="211460"/>
    <lineage>
        <taxon>Bacteria</taxon>
        <taxon>Pseudomonadati</taxon>
        <taxon>Pseudomonadota</taxon>
        <taxon>Alphaproteobacteria</taxon>
        <taxon>Hyphomicrobiales</taxon>
        <taxon>Nitrobacteraceae</taxon>
        <taxon>Afipia</taxon>
    </lineage>
</organism>
<gene>
    <name evidence="1" type="ORF">YH63_004685</name>
</gene>
<dbReference type="OrthoDB" id="8138968at2"/>
<comment type="caution">
    <text evidence="1">The sequence shown here is derived from an EMBL/GenBank/DDBJ whole genome shotgun (WGS) entry which is preliminary data.</text>
</comment>
<dbReference type="Proteomes" id="UP000034832">
    <property type="component" value="Unassembled WGS sequence"/>
</dbReference>
<dbReference type="STRING" id="211460.YH63_14220"/>
<evidence type="ECO:0000313" key="1">
    <source>
        <dbReference type="EMBL" id="TKT70765.1"/>
    </source>
</evidence>
<reference evidence="1" key="1">
    <citation type="submission" date="2019-04" db="EMBL/GenBank/DDBJ databases">
        <title>Whole genome sequencing of cave bacteria.</title>
        <authorList>
            <person name="Gan H.M."/>
            <person name="Barton H."/>
            <person name="Savka M.A."/>
        </authorList>
    </citation>
    <scope>NUCLEOTIDE SEQUENCE [LARGE SCALE GENOMIC DNA]</scope>
    <source>
        <strain evidence="1">LC387</strain>
    </source>
</reference>
<protein>
    <submittedName>
        <fullName evidence="1">Uncharacterized protein</fullName>
    </submittedName>
</protein>